<dbReference type="EMBL" id="NCVQ01000006">
    <property type="protein sequence ID" value="PWZ24693.1"/>
    <property type="molecule type" value="Genomic_DNA"/>
</dbReference>
<dbReference type="Proteomes" id="UP000251960">
    <property type="component" value="Chromosome 5"/>
</dbReference>
<comment type="caution">
    <text evidence="2">The sequence shown here is derived from an EMBL/GenBank/DDBJ whole genome shotgun (WGS) entry which is preliminary data.</text>
</comment>
<reference evidence="2" key="1">
    <citation type="journal article" date="2018" name="Nat. Genet.">
        <title>Extensive intraspecific gene order and gene structural variations between Mo17 and other maize genomes.</title>
        <authorList>
            <person name="Sun S."/>
            <person name="Zhou Y."/>
            <person name="Chen J."/>
            <person name="Shi J."/>
            <person name="Zhao H."/>
            <person name="Zhao H."/>
            <person name="Song W."/>
            <person name="Zhang M."/>
            <person name="Cui Y."/>
            <person name="Dong X."/>
            <person name="Liu H."/>
            <person name="Ma X."/>
            <person name="Jiao Y."/>
            <person name="Wang B."/>
            <person name="Wei X."/>
            <person name="Stein J.C."/>
            <person name="Glaubitz J.C."/>
            <person name="Lu F."/>
            <person name="Yu G."/>
            <person name="Liang C."/>
            <person name="Fengler K."/>
            <person name="Li B."/>
            <person name="Rafalski A."/>
            <person name="Schnable P.S."/>
            <person name="Ware D.H."/>
            <person name="Buckler E.S."/>
            <person name="Lai J."/>
        </authorList>
    </citation>
    <scope>NUCLEOTIDE SEQUENCE [LARGE SCALE GENOMIC DNA]</scope>
    <source>
        <tissue evidence="2">Seedling</tissue>
    </source>
</reference>
<proteinExistence type="predicted"/>
<gene>
    <name evidence="2" type="ORF">Zm00014a_027655</name>
</gene>
<sequence length="24" mass="2658">RRNKLISPSVSSNPPVISSHQTRP</sequence>
<dbReference type="AlphaFoldDB" id="A0A3L6EVS7"/>
<accession>A0A3L6EVS7</accession>
<protein>
    <submittedName>
        <fullName evidence="2">Uncharacterized protein</fullName>
    </submittedName>
</protein>
<feature type="non-terminal residue" evidence="2">
    <location>
        <position position="1"/>
    </location>
</feature>
<evidence type="ECO:0000313" key="2">
    <source>
        <dbReference type="EMBL" id="PWZ24693.1"/>
    </source>
</evidence>
<evidence type="ECO:0000256" key="1">
    <source>
        <dbReference type="SAM" id="MobiDB-lite"/>
    </source>
</evidence>
<name>A0A3L6EVS7_MAIZE</name>
<organism evidence="2">
    <name type="scientific">Zea mays</name>
    <name type="common">Maize</name>
    <dbReference type="NCBI Taxonomy" id="4577"/>
    <lineage>
        <taxon>Eukaryota</taxon>
        <taxon>Viridiplantae</taxon>
        <taxon>Streptophyta</taxon>
        <taxon>Embryophyta</taxon>
        <taxon>Tracheophyta</taxon>
        <taxon>Spermatophyta</taxon>
        <taxon>Magnoliopsida</taxon>
        <taxon>Liliopsida</taxon>
        <taxon>Poales</taxon>
        <taxon>Poaceae</taxon>
        <taxon>PACMAD clade</taxon>
        <taxon>Panicoideae</taxon>
        <taxon>Andropogonodae</taxon>
        <taxon>Andropogoneae</taxon>
        <taxon>Tripsacinae</taxon>
        <taxon>Zea</taxon>
    </lineage>
</organism>
<feature type="region of interest" description="Disordered" evidence="1">
    <location>
        <begin position="1"/>
        <end position="24"/>
    </location>
</feature>